<organism evidence="1 2">
    <name type="scientific">Hermanssonia centrifuga</name>
    <dbReference type="NCBI Taxonomy" id="98765"/>
    <lineage>
        <taxon>Eukaryota</taxon>
        <taxon>Fungi</taxon>
        <taxon>Dikarya</taxon>
        <taxon>Basidiomycota</taxon>
        <taxon>Agaricomycotina</taxon>
        <taxon>Agaricomycetes</taxon>
        <taxon>Polyporales</taxon>
        <taxon>Meruliaceae</taxon>
        <taxon>Hermanssonia</taxon>
    </lineage>
</organism>
<reference evidence="1 2" key="1">
    <citation type="submission" date="2018-02" db="EMBL/GenBank/DDBJ databases">
        <title>Genome sequence of the basidiomycete white-rot fungus Phlebia centrifuga.</title>
        <authorList>
            <person name="Granchi Z."/>
            <person name="Peng M."/>
            <person name="de Vries R.P."/>
            <person name="Hilden K."/>
            <person name="Makela M.R."/>
            <person name="Grigoriev I."/>
            <person name="Riley R."/>
        </authorList>
    </citation>
    <scope>NUCLEOTIDE SEQUENCE [LARGE SCALE GENOMIC DNA]</scope>
    <source>
        <strain evidence="1 2">FBCC195</strain>
    </source>
</reference>
<accession>A0A2R6RQD1</accession>
<feature type="non-terminal residue" evidence="1">
    <location>
        <position position="1"/>
    </location>
</feature>
<dbReference type="AlphaFoldDB" id="A0A2R6RQD1"/>
<feature type="non-terminal residue" evidence="1">
    <location>
        <position position="59"/>
    </location>
</feature>
<comment type="caution">
    <text evidence="1">The sequence shown here is derived from an EMBL/GenBank/DDBJ whole genome shotgun (WGS) entry which is preliminary data.</text>
</comment>
<name>A0A2R6RQD1_9APHY</name>
<keyword evidence="2" id="KW-1185">Reference proteome</keyword>
<evidence type="ECO:0000313" key="1">
    <source>
        <dbReference type="EMBL" id="PSS32220.1"/>
    </source>
</evidence>
<gene>
    <name evidence="1" type="ORF">PHLCEN_2v1989</name>
</gene>
<evidence type="ECO:0000313" key="2">
    <source>
        <dbReference type="Proteomes" id="UP000186601"/>
    </source>
</evidence>
<protein>
    <submittedName>
        <fullName evidence="1">Uncharacterized protein</fullName>
    </submittedName>
</protein>
<dbReference type="EMBL" id="MLYV02000179">
    <property type="protein sequence ID" value="PSS32220.1"/>
    <property type="molecule type" value="Genomic_DNA"/>
</dbReference>
<dbReference type="Proteomes" id="UP000186601">
    <property type="component" value="Unassembled WGS sequence"/>
</dbReference>
<sequence length="59" mass="6374">AVRKIRAEMAHSAAGCPKSAQNGRLEAAHGRPKFRTFPDGLFGRFRGSWSLSAGPRFGC</sequence>
<proteinExistence type="predicted"/>